<feature type="compositionally biased region" description="Basic and acidic residues" evidence="3">
    <location>
        <begin position="1"/>
        <end position="13"/>
    </location>
</feature>
<evidence type="ECO:0000256" key="2">
    <source>
        <dbReference type="ARBA" id="ARBA00023242"/>
    </source>
</evidence>
<dbReference type="PANTHER" id="PTHR15683">
    <property type="entry name" value="SCAFFOLD ATTACHMENT FACTOR B-RELATED"/>
    <property type="match status" value="1"/>
</dbReference>
<dbReference type="PANTHER" id="PTHR15683:SF5">
    <property type="entry name" value="SAFB-LIKE TRANSCRIPTION MODULATOR"/>
    <property type="match status" value="1"/>
</dbReference>
<dbReference type="GO" id="GO:0043565">
    <property type="term" value="F:sequence-specific DNA binding"/>
    <property type="evidence" value="ECO:0007669"/>
    <property type="project" value="TreeGrafter"/>
</dbReference>
<feature type="compositionally biased region" description="Polar residues" evidence="3">
    <location>
        <begin position="145"/>
        <end position="163"/>
    </location>
</feature>
<feature type="region of interest" description="Disordered" evidence="3">
    <location>
        <begin position="1"/>
        <end position="43"/>
    </location>
</feature>
<feature type="compositionally biased region" description="Low complexity" evidence="3">
    <location>
        <begin position="225"/>
        <end position="240"/>
    </location>
</feature>
<name>A0A8B9HU45_ASTMX</name>
<keyword evidence="2" id="KW-0539">Nucleus</keyword>
<evidence type="ECO:0000313" key="5">
    <source>
        <dbReference type="Proteomes" id="UP000694621"/>
    </source>
</evidence>
<feature type="region of interest" description="Disordered" evidence="3">
    <location>
        <begin position="214"/>
        <end position="313"/>
    </location>
</feature>
<evidence type="ECO:0000256" key="1">
    <source>
        <dbReference type="ARBA" id="ARBA00004123"/>
    </source>
</evidence>
<protein>
    <submittedName>
        <fullName evidence="4">Uncharacterized protein</fullName>
    </submittedName>
</protein>
<dbReference type="Ensembl" id="ENSAMXT00005019998.1">
    <property type="protein sequence ID" value="ENSAMXP00005018090.1"/>
    <property type="gene ID" value="ENSAMXG00005009430.1"/>
</dbReference>
<dbReference type="GO" id="GO:0006357">
    <property type="term" value="P:regulation of transcription by RNA polymerase II"/>
    <property type="evidence" value="ECO:0007669"/>
    <property type="project" value="TreeGrafter"/>
</dbReference>
<feature type="region of interest" description="Disordered" evidence="3">
    <location>
        <begin position="125"/>
        <end position="176"/>
    </location>
</feature>
<sequence>MVIGDQVKRDQGFKPRPPFRRGGRFDKPGPPNLMNRRPRWVGPPEEMDLMKKGRPFLNKGGNYDILPFEKMKEQRMRERMVRMERVRRAMELLSMRRSGLCSQHFTQIARLQVHIHWSQNSDEASLRDDSYWNGNKKMQPESEGRISQASDYGNRQQGRFNDFSSRDRTRFPDSAPVQTNNFDSCMIYQLHCDLGSRFECVDFAVSGSSRGAVRIRPERSGREGPGPAMRGAPPASRGRATFSSRDGGRPAVMGEQQHFSSGRQVVVERQGRDQGPRKEWHGGAGSQSGGFPDSRRMGESRPGMMAPHSSHSSAGMNRIVQITNAPMASSSGGFKPFKGRF</sequence>
<accession>A0A8B9HU45</accession>
<reference evidence="4" key="1">
    <citation type="submission" date="2025-08" db="UniProtKB">
        <authorList>
            <consortium name="Ensembl"/>
        </authorList>
    </citation>
    <scope>IDENTIFICATION</scope>
</reference>
<evidence type="ECO:0000256" key="3">
    <source>
        <dbReference type="SAM" id="MobiDB-lite"/>
    </source>
</evidence>
<dbReference type="Proteomes" id="UP000694621">
    <property type="component" value="Unplaced"/>
</dbReference>
<organism evidence="4 5">
    <name type="scientific">Astyanax mexicanus</name>
    <name type="common">Blind cave fish</name>
    <name type="synonym">Astyanax fasciatus mexicanus</name>
    <dbReference type="NCBI Taxonomy" id="7994"/>
    <lineage>
        <taxon>Eukaryota</taxon>
        <taxon>Metazoa</taxon>
        <taxon>Chordata</taxon>
        <taxon>Craniata</taxon>
        <taxon>Vertebrata</taxon>
        <taxon>Euteleostomi</taxon>
        <taxon>Actinopterygii</taxon>
        <taxon>Neopterygii</taxon>
        <taxon>Teleostei</taxon>
        <taxon>Ostariophysi</taxon>
        <taxon>Characiformes</taxon>
        <taxon>Characoidei</taxon>
        <taxon>Acestrorhamphidae</taxon>
        <taxon>Acestrorhamphinae</taxon>
        <taxon>Astyanax</taxon>
    </lineage>
</organism>
<comment type="subcellular location">
    <subcellularLocation>
        <location evidence="1">Nucleus</location>
    </subcellularLocation>
</comment>
<dbReference type="InterPro" id="IPR051738">
    <property type="entry name" value="SAF_Modulators"/>
</dbReference>
<feature type="compositionally biased region" description="Basic and acidic residues" evidence="3">
    <location>
        <begin position="269"/>
        <end position="281"/>
    </location>
</feature>
<dbReference type="GO" id="GO:0005634">
    <property type="term" value="C:nucleus"/>
    <property type="evidence" value="ECO:0007669"/>
    <property type="project" value="UniProtKB-SubCell"/>
</dbReference>
<proteinExistence type="predicted"/>
<dbReference type="AlphaFoldDB" id="A0A8B9HU45"/>
<dbReference type="GO" id="GO:0050684">
    <property type="term" value="P:regulation of mRNA processing"/>
    <property type="evidence" value="ECO:0007669"/>
    <property type="project" value="TreeGrafter"/>
</dbReference>
<evidence type="ECO:0000313" key="4">
    <source>
        <dbReference type="Ensembl" id="ENSAMXP00005018090.1"/>
    </source>
</evidence>